<dbReference type="SUPFAM" id="SSF54373">
    <property type="entry name" value="FAD-linked reductases, C-terminal domain"/>
    <property type="match status" value="1"/>
</dbReference>
<dbReference type="Pfam" id="PF21162">
    <property type="entry name" value="ETFQO_UQ-bd"/>
    <property type="match status" value="1"/>
</dbReference>
<dbReference type="Gene3D" id="3.30.9.90">
    <property type="match status" value="2"/>
</dbReference>
<evidence type="ECO:0000256" key="9">
    <source>
        <dbReference type="ARBA" id="ARBA00022827"/>
    </source>
</evidence>
<dbReference type="GO" id="GO:0046872">
    <property type="term" value="F:metal ion binding"/>
    <property type="evidence" value="ECO:0007669"/>
    <property type="project" value="UniProtKB-KW"/>
</dbReference>
<evidence type="ECO:0000256" key="18">
    <source>
        <dbReference type="ARBA" id="ARBA00052682"/>
    </source>
</evidence>
<dbReference type="SUPFAM" id="SSF54862">
    <property type="entry name" value="4Fe-4S ferredoxins"/>
    <property type="match status" value="1"/>
</dbReference>
<evidence type="ECO:0000259" key="20">
    <source>
        <dbReference type="PROSITE" id="PS51379"/>
    </source>
</evidence>
<dbReference type="GO" id="GO:0004174">
    <property type="term" value="F:electron-transferring-flavoprotein dehydrogenase activity"/>
    <property type="evidence" value="ECO:0007669"/>
    <property type="project" value="UniProtKB-UniRule"/>
</dbReference>
<comment type="cofactor">
    <cofactor evidence="19">
        <name>[4Fe-4S] cluster</name>
        <dbReference type="ChEBI" id="CHEBI:49883"/>
    </cofactor>
    <text evidence="19">Binds 1 [4Fe-4S] cluster.</text>
</comment>
<dbReference type="GO" id="GO:0005743">
    <property type="term" value="C:mitochondrial inner membrane"/>
    <property type="evidence" value="ECO:0007669"/>
    <property type="project" value="UniProtKB-SubCell"/>
</dbReference>
<evidence type="ECO:0000256" key="13">
    <source>
        <dbReference type="ARBA" id="ARBA00023004"/>
    </source>
</evidence>
<dbReference type="SUPFAM" id="SSF51905">
    <property type="entry name" value="FAD/NAD(P)-binding domain"/>
    <property type="match status" value="1"/>
</dbReference>
<keyword evidence="8" id="KW-0999">Mitochondrion inner membrane</keyword>
<dbReference type="EMBL" id="HBFR01031074">
    <property type="protein sequence ID" value="CAD8895342.1"/>
    <property type="molecule type" value="Transcribed_RNA"/>
</dbReference>
<dbReference type="InterPro" id="IPR036188">
    <property type="entry name" value="FAD/NAD-bd_sf"/>
</dbReference>
<evidence type="ECO:0000256" key="17">
    <source>
        <dbReference type="ARBA" id="ARBA00023136"/>
    </source>
</evidence>
<evidence type="ECO:0000256" key="2">
    <source>
        <dbReference type="ARBA" id="ARBA00002819"/>
    </source>
</evidence>
<keyword evidence="12 19" id="KW-0560">Oxidoreductase</keyword>
<name>A0A7S1BR38_9STRA</name>
<keyword evidence="9 19" id="KW-0274">FAD</keyword>
<gene>
    <name evidence="21" type="ORF">CHYS00102_LOCUS22556</name>
</gene>
<dbReference type="Pfam" id="PF05187">
    <property type="entry name" value="Fer4_ETF_QO"/>
    <property type="match status" value="1"/>
</dbReference>
<evidence type="ECO:0000313" key="21">
    <source>
        <dbReference type="EMBL" id="CAD8895342.1"/>
    </source>
</evidence>
<comment type="similarity">
    <text evidence="4">Belongs to the ETF-QO/FixC family.</text>
</comment>
<dbReference type="AlphaFoldDB" id="A0A7S1BR38"/>
<keyword evidence="7 19" id="KW-0479">Metal-binding</keyword>
<evidence type="ECO:0000256" key="8">
    <source>
        <dbReference type="ARBA" id="ARBA00022792"/>
    </source>
</evidence>
<proteinExistence type="inferred from homology"/>
<evidence type="ECO:0000256" key="4">
    <source>
        <dbReference type="ARBA" id="ARBA00006796"/>
    </source>
</evidence>
<evidence type="ECO:0000256" key="5">
    <source>
        <dbReference type="ARBA" id="ARBA00022448"/>
    </source>
</evidence>
<keyword evidence="6 19" id="KW-0285">Flavoprotein</keyword>
<feature type="domain" description="4Fe-4S ferredoxin-type" evidence="20">
    <location>
        <begin position="424"/>
        <end position="453"/>
    </location>
</feature>
<keyword evidence="5 19" id="KW-0813">Transport</keyword>
<keyword evidence="14 19" id="KW-0411">Iron-sulfur</keyword>
<dbReference type="InterPro" id="IPR040156">
    <property type="entry name" value="ETF-QO"/>
</dbReference>
<evidence type="ECO:0000256" key="3">
    <source>
        <dbReference type="ARBA" id="ARBA00004273"/>
    </source>
</evidence>
<dbReference type="FunFam" id="3.30.70.20:FF:000015">
    <property type="entry name" value="Electron transfer flavoprotein-ubiquinone oxidoreductase"/>
    <property type="match status" value="1"/>
</dbReference>
<evidence type="ECO:0000256" key="19">
    <source>
        <dbReference type="RuleBase" id="RU366068"/>
    </source>
</evidence>
<keyword evidence="17" id="KW-0472">Membrane</keyword>
<evidence type="ECO:0000256" key="10">
    <source>
        <dbReference type="ARBA" id="ARBA00022946"/>
    </source>
</evidence>
<keyword evidence="15 19" id="KW-0830">Ubiquinone</keyword>
<reference evidence="21" key="1">
    <citation type="submission" date="2021-01" db="EMBL/GenBank/DDBJ databases">
        <authorList>
            <person name="Corre E."/>
            <person name="Pelletier E."/>
            <person name="Niang G."/>
            <person name="Scheremetjew M."/>
            <person name="Finn R."/>
            <person name="Kale V."/>
            <person name="Holt S."/>
            <person name="Cochrane G."/>
            <person name="Meng A."/>
            <person name="Brown T."/>
            <person name="Cohen L."/>
        </authorList>
    </citation>
    <scope>NUCLEOTIDE SEQUENCE</scope>
    <source>
        <strain evidence="21">308</strain>
    </source>
</reference>
<comment type="function">
    <text evidence="2 19">Accepts electrons from ETF and reduces ubiquinone.</text>
</comment>
<dbReference type="InterPro" id="IPR049398">
    <property type="entry name" value="ETF-QO/FixC_UQ-bd"/>
</dbReference>
<dbReference type="PANTHER" id="PTHR10617">
    <property type="entry name" value="ELECTRON TRANSFER FLAVOPROTEIN-UBIQUINONE OXIDOREDUCTASE"/>
    <property type="match status" value="1"/>
</dbReference>
<evidence type="ECO:0000256" key="15">
    <source>
        <dbReference type="ARBA" id="ARBA00023075"/>
    </source>
</evidence>
<dbReference type="PROSITE" id="PS51379">
    <property type="entry name" value="4FE4S_FER_2"/>
    <property type="match status" value="1"/>
</dbReference>
<protein>
    <recommendedName>
        <fullName evidence="19">Electron transfer flavoprotein-ubiquinone oxidoreductase</fullName>
        <shortName evidence="19">ETF-QO</shortName>
        <ecNumber evidence="19">1.5.5.1</ecNumber>
    </recommendedName>
</protein>
<sequence>MTDLPHDSTLKKQVYPGFAASEVLYDSDGAVRGVATRDVGLDRHGNPKSTFERGIELRARHTIFAEGCRGSCSEEIIEKFDLRSGKDVQTYGLGVKEVWEVPEEVARPGFVQHTLGWPLQSTALDKTFGGSFLYHMGPNYVLLGMVVGLDYENPYINPYREFQRWKMHPEVAKHLEGGTCVSYGARTLNEGGYHSIPKLTFPGGLLVGCSAGFLNSVKIKGTHTAIKSGMVAAESLHESLSANEQFAIANTEDCEIDPAEPVFEATSYATAMESSWAVAELKEVRNCHASFHFGFLPGLAYSGLSAHLLRGREPWTWKAGRPDAEKTQESADFSPIDYPPPDGVLSFDLLTNLQRSGVYHEDDQPSHLRVKEESAHVPVEESLRKYAGPEQRFCPAGVYEYVPDEEEQEDRGDDEAHALIEGKKKLVINAQNCVHCKCCSIKMPQEYIKWTVPEGGGGPQYPIM</sequence>
<evidence type="ECO:0000256" key="6">
    <source>
        <dbReference type="ARBA" id="ARBA00022630"/>
    </source>
</evidence>
<accession>A0A7S1BR38</accession>
<evidence type="ECO:0000256" key="12">
    <source>
        <dbReference type="ARBA" id="ARBA00023002"/>
    </source>
</evidence>
<dbReference type="EC" id="1.5.5.1" evidence="19"/>
<dbReference type="GO" id="GO:0051539">
    <property type="term" value="F:4 iron, 4 sulfur cluster binding"/>
    <property type="evidence" value="ECO:0007669"/>
    <property type="project" value="UniProtKB-UniRule"/>
</dbReference>
<organism evidence="21">
    <name type="scientific">Corethron hystrix</name>
    <dbReference type="NCBI Taxonomy" id="216773"/>
    <lineage>
        <taxon>Eukaryota</taxon>
        <taxon>Sar</taxon>
        <taxon>Stramenopiles</taxon>
        <taxon>Ochrophyta</taxon>
        <taxon>Bacillariophyta</taxon>
        <taxon>Coscinodiscophyceae</taxon>
        <taxon>Corethrophycidae</taxon>
        <taxon>Corethrales</taxon>
        <taxon>Corethraceae</taxon>
        <taxon>Corethron</taxon>
    </lineage>
</organism>
<evidence type="ECO:0000256" key="11">
    <source>
        <dbReference type="ARBA" id="ARBA00022982"/>
    </source>
</evidence>
<keyword evidence="16" id="KW-0496">Mitochondrion</keyword>
<keyword evidence="10" id="KW-0809">Transit peptide</keyword>
<evidence type="ECO:0000256" key="1">
    <source>
        <dbReference type="ARBA" id="ARBA00001974"/>
    </source>
</evidence>
<dbReference type="InterPro" id="IPR017896">
    <property type="entry name" value="4Fe4S_Fe-S-bd"/>
</dbReference>
<evidence type="ECO:0000256" key="16">
    <source>
        <dbReference type="ARBA" id="ARBA00023128"/>
    </source>
</evidence>
<comment type="subcellular location">
    <subcellularLocation>
        <location evidence="3">Mitochondrion inner membrane</location>
    </subcellularLocation>
</comment>
<dbReference type="InterPro" id="IPR007859">
    <property type="entry name" value="ETF-QO/FixX_C"/>
</dbReference>
<comment type="catalytic activity">
    <reaction evidence="18 19">
        <text>a ubiquinone + reduced [electron-transfer flavoprotein] = a ubiquinol + oxidized [electron-transfer flavoprotein] + H(+)</text>
        <dbReference type="Rhea" id="RHEA:24052"/>
        <dbReference type="Rhea" id="RHEA-COMP:9565"/>
        <dbReference type="Rhea" id="RHEA-COMP:9566"/>
        <dbReference type="Rhea" id="RHEA-COMP:10685"/>
        <dbReference type="Rhea" id="RHEA-COMP:10686"/>
        <dbReference type="ChEBI" id="CHEBI:15378"/>
        <dbReference type="ChEBI" id="CHEBI:16389"/>
        <dbReference type="ChEBI" id="CHEBI:17976"/>
        <dbReference type="ChEBI" id="CHEBI:57692"/>
        <dbReference type="ChEBI" id="CHEBI:58307"/>
        <dbReference type="EC" id="1.5.5.1"/>
    </reaction>
</comment>
<evidence type="ECO:0000256" key="14">
    <source>
        <dbReference type="ARBA" id="ARBA00023014"/>
    </source>
</evidence>
<evidence type="ECO:0000256" key="7">
    <source>
        <dbReference type="ARBA" id="ARBA00022723"/>
    </source>
</evidence>
<dbReference type="PANTHER" id="PTHR10617:SF107">
    <property type="entry name" value="ELECTRON TRANSFER FLAVOPROTEIN-UBIQUINONE OXIDOREDUCTASE, MITOCHONDRIAL"/>
    <property type="match status" value="1"/>
</dbReference>
<dbReference type="Gene3D" id="3.30.70.20">
    <property type="match status" value="1"/>
</dbReference>
<comment type="cofactor">
    <cofactor evidence="1 19">
        <name>FAD</name>
        <dbReference type="ChEBI" id="CHEBI:57692"/>
    </cofactor>
</comment>
<keyword evidence="13 19" id="KW-0408">Iron</keyword>
<keyword evidence="11 19" id="KW-0249">Electron transport</keyword>